<dbReference type="OrthoDB" id="2756336at2759"/>
<dbReference type="InParanoid" id="A0A165FNR9"/>
<evidence type="ECO:0000313" key="3">
    <source>
        <dbReference type="Proteomes" id="UP000076871"/>
    </source>
</evidence>
<feature type="region of interest" description="Disordered" evidence="1">
    <location>
        <begin position="276"/>
        <end position="317"/>
    </location>
</feature>
<dbReference type="AlphaFoldDB" id="A0A165FNR9"/>
<gene>
    <name evidence="2" type="ORF">LAESUDRAFT_545276</name>
</gene>
<feature type="region of interest" description="Disordered" evidence="1">
    <location>
        <begin position="186"/>
        <end position="223"/>
    </location>
</feature>
<organism evidence="2 3">
    <name type="scientific">Laetiporus sulphureus 93-53</name>
    <dbReference type="NCBI Taxonomy" id="1314785"/>
    <lineage>
        <taxon>Eukaryota</taxon>
        <taxon>Fungi</taxon>
        <taxon>Dikarya</taxon>
        <taxon>Basidiomycota</taxon>
        <taxon>Agaricomycotina</taxon>
        <taxon>Agaricomycetes</taxon>
        <taxon>Polyporales</taxon>
        <taxon>Laetiporus</taxon>
    </lineage>
</organism>
<evidence type="ECO:0000256" key="1">
    <source>
        <dbReference type="SAM" id="MobiDB-lite"/>
    </source>
</evidence>
<dbReference type="Proteomes" id="UP000076871">
    <property type="component" value="Unassembled WGS sequence"/>
</dbReference>
<accession>A0A165FNR9</accession>
<keyword evidence="3" id="KW-1185">Reference proteome</keyword>
<dbReference type="GeneID" id="63819909"/>
<dbReference type="STRING" id="1314785.A0A165FNR9"/>
<feature type="compositionally biased region" description="Low complexity" evidence="1">
    <location>
        <begin position="186"/>
        <end position="197"/>
    </location>
</feature>
<dbReference type="EMBL" id="KV427612">
    <property type="protein sequence ID" value="KZT09247.1"/>
    <property type="molecule type" value="Genomic_DNA"/>
</dbReference>
<evidence type="ECO:0000313" key="2">
    <source>
        <dbReference type="EMBL" id="KZT09247.1"/>
    </source>
</evidence>
<reference evidence="2 3" key="1">
    <citation type="journal article" date="2016" name="Mol. Biol. Evol.">
        <title>Comparative Genomics of Early-Diverging Mushroom-Forming Fungi Provides Insights into the Origins of Lignocellulose Decay Capabilities.</title>
        <authorList>
            <person name="Nagy L.G."/>
            <person name="Riley R."/>
            <person name="Tritt A."/>
            <person name="Adam C."/>
            <person name="Daum C."/>
            <person name="Floudas D."/>
            <person name="Sun H."/>
            <person name="Yadav J.S."/>
            <person name="Pangilinan J."/>
            <person name="Larsson K.H."/>
            <person name="Matsuura K."/>
            <person name="Barry K."/>
            <person name="Labutti K."/>
            <person name="Kuo R."/>
            <person name="Ohm R.A."/>
            <person name="Bhattacharya S.S."/>
            <person name="Shirouzu T."/>
            <person name="Yoshinaga Y."/>
            <person name="Martin F.M."/>
            <person name="Grigoriev I.V."/>
            <person name="Hibbett D.S."/>
        </authorList>
    </citation>
    <scope>NUCLEOTIDE SEQUENCE [LARGE SCALE GENOMIC DNA]</scope>
    <source>
        <strain evidence="2 3">93-53</strain>
    </source>
</reference>
<name>A0A165FNR9_9APHY</name>
<dbReference type="RefSeq" id="XP_040766987.1">
    <property type="nucleotide sequence ID" value="XM_040902878.1"/>
</dbReference>
<sequence>MDTVVVPAQSPSVLFAPTLSDPLYQQACVEALCAVLIRLASSGHELAEEILRSHLGINSQVQRPLLVPGCAPDGLVSSARHPDEPPLQHPYCATLSCSDVSRYSVDLVATPTGRQSNCSTELVMSRKRRSLTSIFSPTFLQIPLSPGASSSSSNSARSSSAVAPADYGRDSISSFESGSISSLPDLPLLDMPMSSRDSPPPDLLDEDPFANLSPAPSIRRSRPPSLVIPAVNAPLLGDDVLASDTLSLPPRSPLSMSASPTRESFASSTYSSSSSFVSLPSLPSTPPPTPDSSFMSRLTRPKSSVGGQLRPAYTRPAFAPRPSLPSLNTLARTHIVLPKVCLTQRGSVSHVGSAKLIWILHRFAGEELGLSYR</sequence>
<feature type="region of interest" description="Disordered" evidence="1">
    <location>
        <begin position="146"/>
        <end position="165"/>
    </location>
</feature>
<protein>
    <submittedName>
        <fullName evidence="2">Uncharacterized protein</fullName>
    </submittedName>
</protein>
<proteinExistence type="predicted"/>